<evidence type="ECO:0000256" key="1">
    <source>
        <dbReference type="SAM" id="SignalP"/>
    </source>
</evidence>
<dbReference type="RefSeq" id="WP_013837320.1">
    <property type="nucleotide sequence ID" value="NC_015588.1"/>
</dbReference>
<gene>
    <name evidence="2" type="ordered locus">Isova_0111</name>
</gene>
<dbReference type="AlphaFoldDB" id="F6FQW0"/>
<dbReference type="HOGENOM" id="CLU_1641478_0_0_11"/>
<sequence>MTSATTSTSRGLPARLAASSLLALAMMLGACAAAPPAYVRQVIADAQVKVQAVDDDLHRLEDQVATVPSTLRTAVTDAVASAEAATQEARTALARAAAQDDAAVVALADAQVALDAASAELRHVIGELASSGVADDEVGEGLSHLAEQIDVLRGETSRAGA</sequence>
<dbReference type="EMBL" id="CP002810">
    <property type="protein sequence ID" value="AEG42925.1"/>
    <property type="molecule type" value="Genomic_DNA"/>
</dbReference>
<dbReference type="Proteomes" id="UP000009236">
    <property type="component" value="Chromosome"/>
</dbReference>
<evidence type="ECO:0000313" key="2">
    <source>
        <dbReference type="EMBL" id="AEG42925.1"/>
    </source>
</evidence>
<keyword evidence="3" id="KW-1185">Reference proteome</keyword>
<evidence type="ECO:0000313" key="3">
    <source>
        <dbReference type="Proteomes" id="UP000009236"/>
    </source>
</evidence>
<accession>F6FQW0</accession>
<feature type="signal peptide" evidence="1">
    <location>
        <begin position="1"/>
        <end position="32"/>
    </location>
</feature>
<organism evidence="3">
    <name type="scientific">Isoptericola variabilis (strain 225)</name>
    <dbReference type="NCBI Taxonomy" id="743718"/>
    <lineage>
        <taxon>Bacteria</taxon>
        <taxon>Bacillati</taxon>
        <taxon>Actinomycetota</taxon>
        <taxon>Actinomycetes</taxon>
        <taxon>Micrococcales</taxon>
        <taxon>Promicromonosporaceae</taxon>
        <taxon>Isoptericola</taxon>
    </lineage>
</organism>
<name>F6FQW0_ISOV2</name>
<feature type="chain" id="PRO_5003339479" description="Lipoprotein" evidence="1">
    <location>
        <begin position="33"/>
        <end position="161"/>
    </location>
</feature>
<proteinExistence type="predicted"/>
<reference evidence="2 3" key="1">
    <citation type="submission" date="2011-05" db="EMBL/GenBank/DDBJ databases">
        <title>Complete sequence of Isoptericola variabilis 225.</title>
        <authorList>
            <consortium name="US DOE Joint Genome Institute"/>
            <person name="Lucas S."/>
            <person name="Han J."/>
            <person name="Lapidus A."/>
            <person name="Cheng J.-F."/>
            <person name="Goodwin L."/>
            <person name="Pitluck S."/>
            <person name="Peters L."/>
            <person name="Mikhailova N."/>
            <person name="Zeytun A."/>
            <person name="Han C."/>
            <person name="Tapia R."/>
            <person name="Land M."/>
            <person name="Hauser L."/>
            <person name="Kyrpides N."/>
            <person name="Ivanova N."/>
            <person name="Pagani I."/>
            <person name="Siebers A."/>
            <person name="Allgaier M."/>
            <person name="Thelen M."/>
            <person name="Hugenholtz P."/>
            <person name="Gladden J."/>
            <person name="Woyke T."/>
        </authorList>
    </citation>
    <scope>NUCLEOTIDE SEQUENCE [LARGE SCALE GENOMIC DNA]</scope>
    <source>
        <strain evidence="3">225</strain>
    </source>
</reference>
<keyword evidence="1" id="KW-0732">Signal</keyword>
<dbReference type="eggNOG" id="ENOG5031WMB">
    <property type="taxonomic scope" value="Bacteria"/>
</dbReference>
<dbReference type="KEGG" id="iva:Isova_0111"/>
<protein>
    <recommendedName>
        <fullName evidence="4">Lipoprotein</fullName>
    </recommendedName>
</protein>
<evidence type="ECO:0008006" key="4">
    <source>
        <dbReference type="Google" id="ProtNLM"/>
    </source>
</evidence>